<keyword evidence="5 12" id="KW-0235">DNA replication</keyword>
<dbReference type="CDD" id="cd03586">
    <property type="entry name" value="PolY_Pol_IV_kappa"/>
    <property type="match status" value="1"/>
</dbReference>
<keyword evidence="7 12" id="KW-0227">DNA damage</keyword>
<dbReference type="InterPro" id="IPR001126">
    <property type="entry name" value="UmuC"/>
</dbReference>
<keyword evidence="16" id="KW-1185">Reference proteome</keyword>
<feature type="binding site" evidence="12">
    <location>
        <position position="127"/>
    </location>
    <ligand>
        <name>Mg(2+)</name>
        <dbReference type="ChEBI" id="CHEBI:18420"/>
    </ligand>
</feature>
<dbReference type="GO" id="GO:0009432">
    <property type="term" value="P:SOS response"/>
    <property type="evidence" value="ECO:0007669"/>
    <property type="project" value="TreeGrafter"/>
</dbReference>
<dbReference type="RefSeq" id="WP_130431763.1">
    <property type="nucleotide sequence ID" value="NZ_SHKP01000006.1"/>
</dbReference>
<dbReference type="InterPro" id="IPR043502">
    <property type="entry name" value="DNA/RNA_pol_sf"/>
</dbReference>
<sequence length="388" mass="42269">MSAAERHIAHLDMDAFYASVELLRYPQLAGQPVVIGGGRRHQPEPQPDGSLRFATLESYVGRGVITTATYAARAFGLHSGMGLMKAAKLAPQTVLLPTDFDEYRRFSRRFKAAVAELAPVIEDRGIDEIYIDLSQIEGVAADHGAAIAAAIKARVKAATGLSCSIGVTPNKLLSKLASELDKPDGLTILREADVESRIWPLPARRINGIGPKAAARLEAECGIRTIGELAAAAPHELIERFGRSYGAWLHAAAHGRDERAVVTEQETTSISRETTFERDLHARRDRALLTPVFTRLCEQLAADLQRHQLEARTIGIKLRYDDFRTLTRVQTLPVATAQPAAIRRAAGECLKRAPLEQRLRLLGVRASSLQPAGTPPPPQPPQTADLFA</sequence>
<evidence type="ECO:0000313" key="16">
    <source>
        <dbReference type="Proteomes" id="UP000293671"/>
    </source>
</evidence>
<keyword evidence="3 12" id="KW-0808">Transferase</keyword>
<comment type="catalytic activity">
    <reaction evidence="11 12">
        <text>DNA(n) + a 2'-deoxyribonucleoside 5'-triphosphate = DNA(n+1) + diphosphate</text>
        <dbReference type="Rhea" id="RHEA:22508"/>
        <dbReference type="Rhea" id="RHEA-COMP:17339"/>
        <dbReference type="Rhea" id="RHEA-COMP:17340"/>
        <dbReference type="ChEBI" id="CHEBI:33019"/>
        <dbReference type="ChEBI" id="CHEBI:61560"/>
        <dbReference type="ChEBI" id="CHEBI:173112"/>
        <dbReference type="EC" id="2.7.7.7"/>
    </reaction>
</comment>
<dbReference type="Gene3D" id="1.10.150.20">
    <property type="entry name" value="5' to 3' exonuclease, C-terminal subdomain"/>
    <property type="match status" value="1"/>
</dbReference>
<evidence type="ECO:0000256" key="5">
    <source>
        <dbReference type="ARBA" id="ARBA00022705"/>
    </source>
</evidence>
<dbReference type="InterPro" id="IPR022880">
    <property type="entry name" value="DNApol_IV"/>
</dbReference>
<evidence type="ECO:0000256" key="1">
    <source>
        <dbReference type="ARBA" id="ARBA00010945"/>
    </source>
</evidence>
<dbReference type="EC" id="2.7.7.7" evidence="12"/>
<dbReference type="FunFam" id="3.30.1490.100:FF:000004">
    <property type="entry name" value="DNA polymerase IV"/>
    <property type="match status" value="1"/>
</dbReference>
<dbReference type="InterPro" id="IPR036775">
    <property type="entry name" value="DNA_pol_Y-fam_lit_finger_sf"/>
</dbReference>
<dbReference type="AlphaFoldDB" id="A0A4V6MEL2"/>
<keyword evidence="10 12" id="KW-0234">DNA repair</keyword>
<comment type="caution">
    <text evidence="15">The sequence shown here is derived from an EMBL/GenBank/DDBJ whole genome shotgun (WGS) entry which is preliminary data.</text>
</comment>
<dbReference type="Gene3D" id="3.30.1490.100">
    <property type="entry name" value="DNA polymerase, Y-family, little finger domain"/>
    <property type="match status" value="1"/>
</dbReference>
<dbReference type="InterPro" id="IPR017961">
    <property type="entry name" value="DNA_pol_Y-fam_little_finger"/>
</dbReference>
<dbReference type="GO" id="GO:0005829">
    <property type="term" value="C:cytosol"/>
    <property type="evidence" value="ECO:0007669"/>
    <property type="project" value="TreeGrafter"/>
</dbReference>
<keyword evidence="9 12" id="KW-0239">DNA-directed DNA polymerase</keyword>
<evidence type="ECO:0000256" key="10">
    <source>
        <dbReference type="ARBA" id="ARBA00023204"/>
    </source>
</evidence>
<dbReference type="Pfam" id="PF11799">
    <property type="entry name" value="IMS_C"/>
    <property type="match status" value="1"/>
</dbReference>
<feature type="active site" evidence="12">
    <location>
        <position position="128"/>
    </location>
</feature>
<evidence type="ECO:0000256" key="13">
    <source>
        <dbReference type="SAM" id="MobiDB-lite"/>
    </source>
</evidence>
<comment type="cofactor">
    <cofactor evidence="12">
        <name>Mg(2+)</name>
        <dbReference type="ChEBI" id="CHEBI:18420"/>
    </cofactor>
    <text evidence="12">Binds 2 magnesium ions per subunit.</text>
</comment>
<evidence type="ECO:0000256" key="9">
    <source>
        <dbReference type="ARBA" id="ARBA00022932"/>
    </source>
</evidence>
<feature type="domain" description="UmuC" evidence="14">
    <location>
        <begin position="8"/>
        <end position="210"/>
    </location>
</feature>
<dbReference type="HAMAP" id="MF_01113">
    <property type="entry name" value="DNApol_IV"/>
    <property type="match status" value="1"/>
</dbReference>
<comment type="subunit">
    <text evidence="12">Monomer.</text>
</comment>
<evidence type="ECO:0000256" key="7">
    <source>
        <dbReference type="ARBA" id="ARBA00022763"/>
    </source>
</evidence>
<evidence type="ECO:0000256" key="8">
    <source>
        <dbReference type="ARBA" id="ARBA00022842"/>
    </source>
</evidence>
<name>A0A4V6MEL2_9BURK</name>
<reference evidence="15 16" key="1">
    <citation type="submission" date="2019-02" db="EMBL/GenBank/DDBJ databases">
        <title>Genomic Encyclopedia of Type Strains, Phase IV (KMG-IV): sequencing the most valuable type-strain genomes for metagenomic binning, comparative biology and taxonomic classification.</title>
        <authorList>
            <person name="Goeker M."/>
        </authorList>
    </citation>
    <scope>NUCLEOTIDE SEQUENCE [LARGE SCALE GENOMIC DNA]</scope>
    <source>
        <strain evidence="15 16">DSM 19570</strain>
    </source>
</reference>
<evidence type="ECO:0000313" key="15">
    <source>
        <dbReference type="EMBL" id="RZT97645.1"/>
    </source>
</evidence>
<organism evidence="15 16">
    <name type="scientific">Rivibacter subsaxonicus</name>
    <dbReference type="NCBI Taxonomy" id="457575"/>
    <lineage>
        <taxon>Bacteria</taxon>
        <taxon>Pseudomonadati</taxon>
        <taxon>Pseudomonadota</taxon>
        <taxon>Betaproteobacteria</taxon>
        <taxon>Burkholderiales</taxon>
        <taxon>Rivibacter</taxon>
    </lineage>
</organism>
<dbReference type="GO" id="GO:0006281">
    <property type="term" value="P:DNA repair"/>
    <property type="evidence" value="ECO:0007669"/>
    <property type="project" value="UniProtKB-UniRule"/>
</dbReference>
<evidence type="ECO:0000256" key="2">
    <source>
        <dbReference type="ARBA" id="ARBA00022457"/>
    </source>
</evidence>
<dbReference type="GO" id="GO:0006261">
    <property type="term" value="P:DNA-templated DNA replication"/>
    <property type="evidence" value="ECO:0007669"/>
    <property type="project" value="UniProtKB-UniRule"/>
</dbReference>
<evidence type="ECO:0000256" key="3">
    <source>
        <dbReference type="ARBA" id="ARBA00022679"/>
    </source>
</evidence>
<keyword evidence="12" id="KW-0238">DNA-binding</keyword>
<evidence type="ECO:0000259" key="14">
    <source>
        <dbReference type="PROSITE" id="PS50173"/>
    </source>
</evidence>
<dbReference type="NCBIfam" id="NF002677">
    <property type="entry name" value="PRK02406.1"/>
    <property type="match status" value="1"/>
</dbReference>
<gene>
    <name evidence="12" type="primary">dinB</name>
    <name evidence="15" type="ORF">EV670_2036</name>
</gene>
<dbReference type="Gene3D" id="3.40.1170.60">
    <property type="match status" value="1"/>
</dbReference>
<accession>A0A4V6MEL2</accession>
<dbReference type="GO" id="GO:0003887">
    <property type="term" value="F:DNA-directed DNA polymerase activity"/>
    <property type="evidence" value="ECO:0007669"/>
    <property type="project" value="UniProtKB-UniRule"/>
</dbReference>
<dbReference type="PANTHER" id="PTHR11076">
    <property type="entry name" value="DNA REPAIR POLYMERASE UMUC / TRANSFERASE FAMILY MEMBER"/>
    <property type="match status" value="1"/>
</dbReference>
<feature type="region of interest" description="Disordered" evidence="13">
    <location>
        <begin position="368"/>
        <end position="388"/>
    </location>
</feature>
<dbReference type="PROSITE" id="PS50173">
    <property type="entry name" value="UMUC"/>
    <property type="match status" value="1"/>
</dbReference>
<keyword evidence="8 12" id="KW-0460">Magnesium</keyword>
<evidence type="ECO:0000256" key="4">
    <source>
        <dbReference type="ARBA" id="ARBA00022695"/>
    </source>
</evidence>
<dbReference type="SUPFAM" id="SSF100879">
    <property type="entry name" value="Lesion bypass DNA polymerase (Y-family), little finger domain"/>
    <property type="match status" value="1"/>
</dbReference>
<dbReference type="EMBL" id="SHKP01000006">
    <property type="protein sequence ID" value="RZT97645.1"/>
    <property type="molecule type" value="Genomic_DNA"/>
</dbReference>
<keyword evidence="4 12" id="KW-0548">Nucleotidyltransferase</keyword>
<evidence type="ECO:0000256" key="6">
    <source>
        <dbReference type="ARBA" id="ARBA00022723"/>
    </source>
</evidence>
<dbReference type="OrthoDB" id="9808813at2"/>
<comment type="function">
    <text evidence="12">Poorly processive, error-prone DNA polymerase involved in untargeted mutagenesis. Copies undamaged DNA at stalled replication forks, which arise in vivo from mismatched or misaligned primer ends. These misaligned primers can be extended by PolIV. Exhibits no 3'-5' exonuclease (proofreading) activity. May be involved in translesional synthesis, in conjunction with the beta clamp from PolIII.</text>
</comment>
<comment type="subcellular location">
    <subcellularLocation>
        <location evidence="12">Cytoplasm</location>
    </subcellularLocation>
</comment>
<dbReference type="SUPFAM" id="SSF56672">
    <property type="entry name" value="DNA/RNA polymerases"/>
    <property type="match status" value="1"/>
</dbReference>
<dbReference type="Proteomes" id="UP000293671">
    <property type="component" value="Unassembled WGS sequence"/>
</dbReference>
<dbReference type="GO" id="GO:0042276">
    <property type="term" value="P:error-prone translesion synthesis"/>
    <property type="evidence" value="ECO:0007669"/>
    <property type="project" value="TreeGrafter"/>
</dbReference>
<dbReference type="Pfam" id="PF00817">
    <property type="entry name" value="IMS"/>
    <property type="match status" value="1"/>
</dbReference>
<dbReference type="GO" id="GO:0000287">
    <property type="term" value="F:magnesium ion binding"/>
    <property type="evidence" value="ECO:0007669"/>
    <property type="project" value="UniProtKB-UniRule"/>
</dbReference>
<keyword evidence="12" id="KW-0963">Cytoplasm</keyword>
<evidence type="ECO:0000256" key="11">
    <source>
        <dbReference type="ARBA" id="ARBA00049244"/>
    </source>
</evidence>
<feature type="binding site" evidence="12">
    <location>
        <position position="12"/>
    </location>
    <ligand>
        <name>Mg(2+)</name>
        <dbReference type="ChEBI" id="CHEBI:18420"/>
    </ligand>
</feature>
<keyword evidence="6 12" id="KW-0479">Metal-binding</keyword>
<comment type="similarity">
    <text evidence="1 12">Belongs to the DNA polymerase type-Y family.</text>
</comment>
<dbReference type="GO" id="GO:0003684">
    <property type="term" value="F:damaged DNA binding"/>
    <property type="evidence" value="ECO:0007669"/>
    <property type="project" value="InterPro"/>
</dbReference>
<protein>
    <recommendedName>
        <fullName evidence="12">DNA polymerase IV</fullName>
        <shortName evidence="12">Pol IV</shortName>
        <ecNumber evidence="12">2.7.7.7</ecNumber>
    </recommendedName>
</protein>
<evidence type="ECO:0000256" key="12">
    <source>
        <dbReference type="HAMAP-Rule" id="MF_01113"/>
    </source>
</evidence>
<dbReference type="InterPro" id="IPR043128">
    <property type="entry name" value="Rev_trsase/Diguanyl_cyclase"/>
</dbReference>
<feature type="site" description="Substrate discrimination" evidence="12">
    <location>
        <position position="17"/>
    </location>
</feature>
<dbReference type="Gene3D" id="3.30.70.270">
    <property type="match status" value="2"/>
</dbReference>
<dbReference type="PANTHER" id="PTHR11076:SF33">
    <property type="entry name" value="DNA POLYMERASE KAPPA"/>
    <property type="match status" value="1"/>
</dbReference>
<proteinExistence type="inferred from homology"/>
<dbReference type="InterPro" id="IPR050116">
    <property type="entry name" value="DNA_polymerase-Y"/>
</dbReference>
<keyword evidence="2 12" id="KW-0515">Mutator protein</keyword>